<evidence type="ECO:0000313" key="4">
    <source>
        <dbReference type="EMBL" id="SPD28692.1"/>
    </source>
</evidence>
<dbReference type="PANTHER" id="PTHR11439">
    <property type="entry name" value="GAG-POL-RELATED RETROTRANSPOSON"/>
    <property type="match status" value="1"/>
</dbReference>
<dbReference type="CDD" id="cd09272">
    <property type="entry name" value="RNase_HI_RT_Ty1"/>
    <property type="match status" value="1"/>
</dbReference>
<dbReference type="InterPro" id="IPR003613">
    <property type="entry name" value="Ubox_domain"/>
</dbReference>
<reference evidence="4" key="1">
    <citation type="submission" date="2018-02" db="EMBL/GenBank/DDBJ databases">
        <authorList>
            <person name="Cohen D.B."/>
            <person name="Kent A.D."/>
        </authorList>
    </citation>
    <scope>NUCLEOTIDE SEQUENCE</scope>
</reference>
<name>A0A2N9IUY6_FAGSY</name>
<evidence type="ECO:0000259" key="3">
    <source>
        <dbReference type="Pfam" id="PF04564"/>
    </source>
</evidence>
<dbReference type="EMBL" id="OIVN01006241">
    <property type="protein sequence ID" value="SPD28692.1"/>
    <property type="molecule type" value="Genomic_DNA"/>
</dbReference>
<feature type="domain" description="U-box" evidence="3">
    <location>
        <begin position="133"/>
        <end position="160"/>
    </location>
</feature>
<proteinExistence type="predicted"/>
<gene>
    <name evidence="4" type="ORF">FSB_LOCUS56574</name>
</gene>
<dbReference type="SUPFAM" id="SSF57850">
    <property type="entry name" value="RING/U-box"/>
    <property type="match status" value="1"/>
</dbReference>
<protein>
    <recommendedName>
        <fullName evidence="3">U-box domain-containing protein</fullName>
    </recommendedName>
</protein>
<dbReference type="PANTHER" id="PTHR11439:SF467">
    <property type="entry name" value="INTEGRASE CATALYTIC DOMAIN-CONTAINING PROTEIN"/>
    <property type="match status" value="1"/>
</dbReference>
<evidence type="ECO:0000256" key="2">
    <source>
        <dbReference type="ARBA" id="ARBA00022679"/>
    </source>
</evidence>
<accession>A0A2N9IUY6</accession>
<dbReference type="Pfam" id="PF04564">
    <property type="entry name" value="U-box"/>
    <property type="match status" value="1"/>
</dbReference>
<sequence length="255" mass="28730">MEAVSGGLYRQFVSNQFYVLVTEMGRALDILPVSLLDLTADTREQVELLHKQVKRVDSNVDPRELQRREVLLQIMAKISKLEVEAKKQAGTGGLIVVSNINNLISLISFSKSMIFNDKESERTTDDYKQRSASIDLMKDSVIVASGHTYDRNSIARWINSGHYVLDLLVETGMLACKPIDTPIEQNPRYLKSAPRKGLMLYKNSHLEVEGYGDADWAGSVTDRRSTSGYYMFVGGNLVIWRNKKQYVMARSSAEA</sequence>
<dbReference type="Gene3D" id="3.30.40.10">
    <property type="entry name" value="Zinc/RING finger domain, C3HC4 (zinc finger)"/>
    <property type="match status" value="1"/>
</dbReference>
<evidence type="ECO:0000256" key="1">
    <source>
        <dbReference type="ARBA" id="ARBA00004906"/>
    </source>
</evidence>
<dbReference type="UniPathway" id="UPA00143"/>
<comment type="pathway">
    <text evidence="1">Protein modification; protein ubiquitination.</text>
</comment>
<dbReference type="GO" id="GO:0004842">
    <property type="term" value="F:ubiquitin-protein transferase activity"/>
    <property type="evidence" value="ECO:0007669"/>
    <property type="project" value="InterPro"/>
</dbReference>
<dbReference type="AlphaFoldDB" id="A0A2N9IUY6"/>
<keyword evidence="2" id="KW-0808">Transferase</keyword>
<dbReference type="GO" id="GO:0016567">
    <property type="term" value="P:protein ubiquitination"/>
    <property type="evidence" value="ECO:0007669"/>
    <property type="project" value="UniProtKB-UniPathway"/>
</dbReference>
<dbReference type="InterPro" id="IPR013083">
    <property type="entry name" value="Znf_RING/FYVE/PHD"/>
</dbReference>
<organism evidence="4">
    <name type="scientific">Fagus sylvatica</name>
    <name type="common">Beechnut</name>
    <dbReference type="NCBI Taxonomy" id="28930"/>
    <lineage>
        <taxon>Eukaryota</taxon>
        <taxon>Viridiplantae</taxon>
        <taxon>Streptophyta</taxon>
        <taxon>Embryophyta</taxon>
        <taxon>Tracheophyta</taxon>
        <taxon>Spermatophyta</taxon>
        <taxon>Magnoliopsida</taxon>
        <taxon>eudicotyledons</taxon>
        <taxon>Gunneridae</taxon>
        <taxon>Pentapetalae</taxon>
        <taxon>rosids</taxon>
        <taxon>fabids</taxon>
        <taxon>Fagales</taxon>
        <taxon>Fagaceae</taxon>
        <taxon>Fagus</taxon>
    </lineage>
</organism>